<dbReference type="EMBL" id="AAUW01000027">
    <property type="protein sequence ID" value="EAV40728.1"/>
    <property type="molecule type" value="Genomic_DNA"/>
</dbReference>
<reference evidence="2 3" key="1">
    <citation type="submission" date="2006-05" db="EMBL/GenBank/DDBJ databases">
        <authorList>
            <person name="King G."/>
            <person name="Ferriera S."/>
            <person name="Johnson J."/>
            <person name="Kravitz S."/>
            <person name="Beeson K."/>
            <person name="Sutton G."/>
            <person name="Rogers Y.-H."/>
            <person name="Friedman R."/>
            <person name="Frazier M."/>
            <person name="Venter J.C."/>
        </authorList>
    </citation>
    <scope>NUCLEOTIDE SEQUENCE [LARGE SCALE GENOMIC DNA]</scope>
    <source>
        <strain evidence="3">ATCC 25650 / DSM 13394 / JCM 20685 / NBRC 16684 / NCIMB 2208 / IAM 12614 / B1</strain>
    </source>
</reference>
<proteinExistence type="predicted"/>
<dbReference type="GO" id="GO:0003677">
    <property type="term" value="F:DNA binding"/>
    <property type="evidence" value="ECO:0007669"/>
    <property type="project" value="InterPro"/>
</dbReference>
<dbReference type="CDD" id="cd00569">
    <property type="entry name" value="HTH_Hin_like"/>
    <property type="match status" value="1"/>
</dbReference>
<evidence type="ECO:0000313" key="3">
    <source>
        <dbReference type="Proteomes" id="UP000004848"/>
    </source>
</evidence>
<comment type="caution">
    <text evidence="2">The sequence shown here is derived from an EMBL/GenBank/DDBJ whole genome shotgun (WGS) entry which is preliminary data.</text>
</comment>
<name>A0P2S5_ROSAI</name>
<dbReference type="AlphaFoldDB" id="A0P2S5"/>
<organism evidence="2 3">
    <name type="scientific">Roseibium aggregatum (strain ATCC 25650 / DSM 13394 / JCM 20685 / NBRC 16684 / NCIMB 2208 / IAM 12614 / B1)</name>
    <name type="common">Stappia aggregata</name>
    <dbReference type="NCBI Taxonomy" id="384765"/>
    <lineage>
        <taxon>Bacteria</taxon>
        <taxon>Pseudomonadati</taxon>
        <taxon>Pseudomonadota</taxon>
        <taxon>Alphaproteobacteria</taxon>
        <taxon>Hyphomicrobiales</taxon>
        <taxon>Stappiaceae</taxon>
        <taxon>Roseibium</taxon>
    </lineage>
</organism>
<protein>
    <recommendedName>
        <fullName evidence="1">Resolvase HTH domain-containing protein</fullName>
    </recommendedName>
</protein>
<dbReference type="InterPro" id="IPR006120">
    <property type="entry name" value="Resolvase_HTH_dom"/>
</dbReference>
<gene>
    <name evidence="2" type="ORF">SIAM614_00762</name>
</gene>
<evidence type="ECO:0000313" key="2">
    <source>
        <dbReference type="EMBL" id="EAV40728.1"/>
    </source>
</evidence>
<dbReference type="GO" id="GO:0000150">
    <property type="term" value="F:DNA strand exchange activity"/>
    <property type="evidence" value="ECO:0007669"/>
    <property type="project" value="InterPro"/>
</dbReference>
<dbReference type="InterPro" id="IPR009057">
    <property type="entry name" value="Homeodomain-like_sf"/>
</dbReference>
<dbReference type="Proteomes" id="UP000004848">
    <property type="component" value="Unassembled WGS sequence"/>
</dbReference>
<evidence type="ECO:0000259" key="1">
    <source>
        <dbReference type="Pfam" id="PF02796"/>
    </source>
</evidence>
<sequence length="51" mass="5561">MHGRPPAITDDRWPGIRQMLDSGMTIAAAARTAGVPRQAVYRRLQADAKAD</sequence>
<dbReference type="Gene3D" id="1.10.10.60">
    <property type="entry name" value="Homeodomain-like"/>
    <property type="match status" value="1"/>
</dbReference>
<dbReference type="SUPFAM" id="SSF46689">
    <property type="entry name" value="Homeodomain-like"/>
    <property type="match status" value="1"/>
</dbReference>
<accession>A0P2S5</accession>
<dbReference type="Pfam" id="PF02796">
    <property type="entry name" value="HTH_7"/>
    <property type="match status" value="1"/>
</dbReference>
<feature type="domain" description="Resolvase HTH" evidence="1">
    <location>
        <begin position="3"/>
        <end position="46"/>
    </location>
</feature>